<dbReference type="InterPro" id="IPR023296">
    <property type="entry name" value="Glyco_hydro_beta-prop_sf"/>
</dbReference>
<dbReference type="OrthoDB" id="408373at2759"/>
<feature type="site" description="Important for catalytic activity, responsible for pKa modulation of the active site Glu and correct orientation of both the proton donor and substrate" evidence="5">
    <location>
        <position position="131"/>
    </location>
</feature>
<dbReference type="PANTHER" id="PTHR42812:SF12">
    <property type="entry name" value="BETA-XYLOSIDASE-RELATED"/>
    <property type="match status" value="1"/>
</dbReference>
<feature type="domain" description="Beta-xylosidase C-terminal Concanavalin A-like" evidence="7">
    <location>
        <begin position="388"/>
        <end position="500"/>
    </location>
</feature>
<dbReference type="GO" id="GO:0004553">
    <property type="term" value="F:hydrolase activity, hydrolyzing O-glycosyl compounds"/>
    <property type="evidence" value="ECO:0007669"/>
    <property type="project" value="InterPro"/>
</dbReference>
<dbReference type="VEuPathDB" id="FungiDB:AB675_2693"/>
<organism evidence="8 9">
    <name type="scientific">Cyphellophora attinorum</name>
    <dbReference type="NCBI Taxonomy" id="1664694"/>
    <lineage>
        <taxon>Eukaryota</taxon>
        <taxon>Fungi</taxon>
        <taxon>Dikarya</taxon>
        <taxon>Ascomycota</taxon>
        <taxon>Pezizomycotina</taxon>
        <taxon>Eurotiomycetes</taxon>
        <taxon>Chaetothyriomycetidae</taxon>
        <taxon>Chaetothyriales</taxon>
        <taxon>Cyphellophoraceae</taxon>
        <taxon>Cyphellophora</taxon>
    </lineage>
</organism>
<evidence type="ECO:0000256" key="4">
    <source>
        <dbReference type="PIRSR" id="PIRSR606710-1"/>
    </source>
</evidence>
<evidence type="ECO:0000256" key="6">
    <source>
        <dbReference type="RuleBase" id="RU361187"/>
    </source>
</evidence>
<dbReference type="Gene3D" id="2.60.120.200">
    <property type="match status" value="1"/>
</dbReference>
<sequence length="523" mass="58539">MPANNPSVNPIIPGFAPDPSCIRVGDTYYLVNSAFQYFPNLPIYTSTDLVNWTHTTNAINRRSQLSFADSFTRIAPPDQWGESMLASGGLYAPTIRHHDGLFYVVCTNVIQRFGEDWGSDVRQNFIVTSRDPFGDEWRKSYIVGSAVPGPMTTIKLFEIDLATGKKLSDEKLIWRGTGGVYPEGPHIWLKDGWYYLVISEGGCFPDHMITAARSRELWGPYEAYENNPLVTAKDTDEYIQHIGHSDMFTDPEGNWWAVCLGVRKDKKSRYLMGRETFLTPMSWPKNSWPQVSQPKMTLARDLPTKRTTITAQNPEVEYIYLRDADLSAHRIEANTITLRPTSADVTDGRRDAKPTFIAKRIRTLDRGVASVTLRRPSSSPARSNRSTTFNAGIAFYKDEHRFARLYLSQTSTPSAAEIVFELRNAGKSISRDARISVPSGEDEDAKNVQLRITYSEETIELHYNIGKGWKGLGGTVDSLELTGLDFTGPVVGLFACTVGDREDELAGSAGQRAIVVFEDFSVQ</sequence>
<dbReference type="PANTHER" id="PTHR42812">
    <property type="entry name" value="BETA-XYLOSIDASE"/>
    <property type="match status" value="1"/>
</dbReference>
<dbReference type="Pfam" id="PF17851">
    <property type="entry name" value="GH43_C2"/>
    <property type="match status" value="1"/>
</dbReference>
<dbReference type="InterPro" id="IPR006710">
    <property type="entry name" value="Glyco_hydro_43"/>
</dbReference>
<feature type="active site" description="Proton acceptor" evidence="4">
    <location>
        <position position="18"/>
    </location>
</feature>
<dbReference type="GO" id="GO:0005975">
    <property type="term" value="P:carbohydrate metabolic process"/>
    <property type="evidence" value="ECO:0007669"/>
    <property type="project" value="InterPro"/>
</dbReference>
<proteinExistence type="inferred from homology"/>
<dbReference type="Proteomes" id="UP000038010">
    <property type="component" value="Unassembled WGS sequence"/>
</dbReference>
<reference evidence="8 9" key="1">
    <citation type="submission" date="2015-06" db="EMBL/GenBank/DDBJ databases">
        <title>Draft genome of the ant-associated black yeast Phialophora attae CBS 131958.</title>
        <authorList>
            <person name="Moreno L.F."/>
            <person name="Stielow B.J."/>
            <person name="de Hoog S."/>
            <person name="Vicente V.A."/>
            <person name="Weiss V.A."/>
            <person name="de Vries M."/>
            <person name="Cruz L.M."/>
            <person name="Souza E.M."/>
        </authorList>
    </citation>
    <scope>NUCLEOTIDE SEQUENCE [LARGE SCALE GENOMIC DNA]</scope>
    <source>
        <strain evidence="8 9">CBS 131958</strain>
    </source>
</reference>
<dbReference type="RefSeq" id="XP_018004777.1">
    <property type="nucleotide sequence ID" value="XM_018142685.1"/>
</dbReference>
<feature type="active site" description="Proton donor" evidence="4">
    <location>
        <position position="183"/>
    </location>
</feature>
<name>A0A0N1HWU7_9EURO</name>
<comment type="similarity">
    <text evidence="1 6">Belongs to the glycosyl hydrolase 43 family.</text>
</comment>
<dbReference type="SUPFAM" id="SSF49899">
    <property type="entry name" value="Concanavalin A-like lectins/glucanases"/>
    <property type="match status" value="1"/>
</dbReference>
<accession>A0A0N1HWU7</accession>
<dbReference type="GeneID" id="28734564"/>
<dbReference type="EMBL" id="LFJN01000002">
    <property type="protein sequence ID" value="KPI44814.1"/>
    <property type="molecule type" value="Genomic_DNA"/>
</dbReference>
<protein>
    <submittedName>
        <fullName evidence="8">Non-reducing end alpha-L-arabinofuranosidase BoGH43A</fullName>
    </submittedName>
</protein>
<evidence type="ECO:0000256" key="5">
    <source>
        <dbReference type="PIRSR" id="PIRSR606710-2"/>
    </source>
</evidence>
<evidence type="ECO:0000313" key="9">
    <source>
        <dbReference type="Proteomes" id="UP000038010"/>
    </source>
</evidence>
<dbReference type="AlphaFoldDB" id="A0A0N1HWU7"/>
<evidence type="ECO:0000259" key="7">
    <source>
        <dbReference type="Pfam" id="PF17851"/>
    </source>
</evidence>
<evidence type="ECO:0000256" key="2">
    <source>
        <dbReference type="ARBA" id="ARBA00022801"/>
    </source>
</evidence>
<dbReference type="Pfam" id="PF04616">
    <property type="entry name" value="Glyco_hydro_43"/>
    <property type="match status" value="1"/>
</dbReference>
<dbReference type="Gene3D" id="2.115.10.20">
    <property type="entry name" value="Glycosyl hydrolase domain, family 43"/>
    <property type="match status" value="2"/>
</dbReference>
<comment type="caution">
    <text evidence="8">The sequence shown here is derived from an EMBL/GenBank/DDBJ whole genome shotgun (WGS) entry which is preliminary data.</text>
</comment>
<dbReference type="STRING" id="1664694.A0A0N1HWU7"/>
<dbReference type="CDD" id="cd18617">
    <property type="entry name" value="GH43_XynB-like"/>
    <property type="match status" value="1"/>
</dbReference>
<evidence type="ECO:0000256" key="3">
    <source>
        <dbReference type="ARBA" id="ARBA00023295"/>
    </source>
</evidence>
<dbReference type="InterPro" id="IPR051795">
    <property type="entry name" value="Glycosyl_Hydrlase_43"/>
</dbReference>
<evidence type="ECO:0000313" key="8">
    <source>
        <dbReference type="EMBL" id="KPI44814.1"/>
    </source>
</evidence>
<dbReference type="InterPro" id="IPR041542">
    <property type="entry name" value="GH43_C2"/>
</dbReference>
<evidence type="ECO:0000256" key="1">
    <source>
        <dbReference type="ARBA" id="ARBA00009865"/>
    </source>
</evidence>
<dbReference type="InterPro" id="IPR013320">
    <property type="entry name" value="ConA-like_dom_sf"/>
</dbReference>
<dbReference type="SUPFAM" id="SSF75005">
    <property type="entry name" value="Arabinanase/levansucrase/invertase"/>
    <property type="match status" value="1"/>
</dbReference>
<keyword evidence="9" id="KW-1185">Reference proteome</keyword>
<keyword evidence="2 6" id="KW-0378">Hydrolase</keyword>
<gene>
    <name evidence="8" type="ORF">AB675_2693</name>
</gene>
<keyword evidence="3 6" id="KW-0326">Glycosidase</keyword>